<accession>A0ABT2KXQ8</accession>
<keyword evidence="4 10" id="KW-1133">Transmembrane helix</keyword>
<keyword evidence="12" id="KW-1185">Reference proteome</keyword>
<evidence type="ECO:0000256" key="10">
    <source>
        <dbReference type="HAMAP-Rule" id="MF_00454"/>
    </source>
</evidence>
<comment type="activity regulation">
    <text evidence="10">Na(+) is not transported, but it plays an essential structural role and its presence is essential for fluoride channel function.</text>
</comment>
<dbReference type="NCBIfam" id="TIGR00494">
    <property type="entry name" value="crcB"/>
    <property type="match status" value="1"/>
</dbReference>
<feature type="binding site" evidence="10">
    <location>
        <position position="77"/>
    </location>
    <ligand>
        <name>Na(+)</name>
        <dbReference type="ChEBI" id="CHEBI:29101"/>
        <note>structural</note>
    </ligand>
</feature>
<feature type="binding site" evidence="10">
    <location>
        <position position="74"/>
    </location>
    <ligand>
        <name>Na(+)</name>
        <dbReference type="ChEBI" id="CHEBI:29101"/>
        <note>structural</note>
    </ligand>
</feature>
<keyword evidence="10" id="KW-0915">Sodium</keyword>
<name>A0ABT2KXQ8_9BACL</name>
<feature type="transmembrane region" description="Helical" evidence="10">
    <location>
        <begin position="37"/>
        <end position="55"/>
    </location>
</feature>
<feature type="transmembrane region" description="Helical" evidence="10">
    <location>
        <begin position="96"/>
        <end position="117"/>
    </location>
</feature>
<keyword evidence="5 10" id="KW-0472">Membrane</keyword>
<evidence type="ECO:0000256" key="1">
    <source>
        <dbReference type="ARBA" id="ARBA00004651"/>
    </source>
</evidence>
<keyword evidence="10" id="KW-0479">Metal-binding</keyword>
<evidence type="ECO:0000256" key="7">
    <source>
        <dbReference type="ARBA" id="ARBA00035120"/>
    </source>
</evidence>
<comment type="caution">
    <text evidence="11">The sequence shown here is derived from an EMBL/GenBank/DDBJ whole genome shotgun (WGS) entry which is preliminary data.</text>
</comment>
<organism evidence="11 12">
    <name type="scientific">Exiguobacterium alkaliphilum</name>
    <dbReference type="NCBI Taxonomy" id="1428684"/>
    <lineage>
        <taxon>Bacteria</taxon>
        <taxon>Bacillati</taxon>
        <taxon>Bacillota</taxon>
        <taxon>Bacilli</taxon>
        <taxon>Bacillales</taxon>
        <taxon>Bacillales Family XII. Incertae Sedis</taxon>
        <taxon>Exiguobacterium</taxon>
    </lineage>
</organism>
<keyword evidence="10" id="KW-0813">Transport</keyword>
<evidence type="ECO:0000256" key="9">
    <source>
        <dbReference type="ARBA" id="ARBA00049940"/>
    </source>
</evidence>
<reference evidence="11 12" key="1">
    <citation type="submission" date="2022-07" db="EMBL/GenBank/DDBJ databases">
        <title>Genomic and pangenome structural analysis of the polyextremophile Exiguobacterium.</title>
        <authorList>
            <person name="Shen L."/>
        </authorList>
    </citation>
    <scope>NUCLEOTIDE SEQUENCE [LARGE SCALE GENOMIC DNA]</scope>
    <source>
        <strain evidence="11 12">12_1</strain>
    </source>
</reference>
<comment type="subcellular location">
    <subcellularLocation>
        <location evidence="1 10">Cell membrane</location>
        <topology evidence="1 10">Multi-pass membrane protein</topology>
    </subcellularLocation>
</comment>
<dbReference type="Proteomes" id="UP001206821">
    <property type="component" value="Unassembled WGS sequence"/>
</dbReference>
<sequence>MLYVYVGLAGALGALLRYEIGVGVHNVYGGSFPFETLAVNLIGSFVLGWLTHFLFRTGRLSPMVVTALGTGFIGSFTTFSTFSVETIVMIEARNLVGAMVYVTLSVVLGLLSSWLGYRLGNRRFRRFEHRKGGAS</sequence>
<proteinExistence type="inferred from homology"/>
<comment type="similarity">
    <text evidence="7 10">Belongs to the fluoride channel Fluc/FEX (TC 1.A.43) family.</text>
</comment>
<dbReference type="RefSeq" id="WP_034809934.1">
    <property type="nucleotide sequence ID" value="NZ_CP073101.1"/>
</dbReference>
<keyword evidence="6 10" id="KW-0407">Ion channel</keyword>
<dbReference type="EMBL" id="JANIEK010000033">
    <property type="protein sequence ID" value="MCT4795723.1"/>
    <property type="molecule type" value="Genomic_DNA"/>
</dbReference>
<keyword evidence="10" id="KW-0406">Ion transport</keyword>
<dbReference type="PANTHER" id="PTHR28259">
    <property type="entry name" value="FLUORIDE EXPORT PROTEIN 1-RELATED"/>
    <property type="match status" value="1"/>
</dbReference>
<evidence type="ECO:0000256" key="8">
    <source>
        <dbReference type="ARBA" id="ARBA00035585"/>
    </source>
</evidence>
<comment type="function">
    <text evidence="9 10">Fluoride-specific ion channel. Important for reducing fluoride concentration in the cell, thus reducing its toxicity.</text>
</comment>
<dbReference type="HAMAP" id="MF_00454">
    <property type="entry name" value="FluC"/>
    <property type="match status" value="1"/>
</dbReference>
<evidence type="ECO:0000256" key="3">
    <source>
        <dbReference type="ARBA" id="ARBA00022692"/>
    </source>
</evidence>
<evidence type="ECO:0000256" key="2">
    <source>
        <dbReference type="ARBA" id="ARBA00022475"/>
    </source>
</evidence>
<evidence type="ECO:0000256" key="6">
    <source>
        <dbReference type="ARBA" id="ARBA00023303"/>
    </source>
</evidence>
<keyword evidence="2 10" id="KW-1003">Cell membrane</keyword>
<dbReference type="PANTHER" id="PTHR28259:SF1">
    <property type="entry name" value="FLUORIDE EXPORT PROTEIN 1-RELATED"/>
    <property type="match status" value="1"/>
</dbReference>
<feature type="transmembrane region" description="Helical" evidence="10">
    <location>
        <begin position="67"/>
        <end position="90"/>
    </location>
</feature>
<gene>
    <name evidence="10 11" type="primary">crcB</name>
    <name evidence="10" type="synonym">fluC</name>
    <name evidence="11" type="ORF">NQG31_09205</name>
</gene>
<dbReference type="InterPro" id="IPR003691">
    <property type="entry name" value="FluC"/>
</dbReference>
<comment type="catalytic activity">
    <reaction evidence="8">
        <text>fluoride(in) = fluoride(out)</text>
        <dbReference type="Rhea" id="RHEA:76159"/>
        <dbReference type="ChEBI" id="CHEBI:17051"/>
    </reaction>
    <physiologicalReaction direction="left-to-right" evidence="8">
        <dbReference type="Rhea" id="RHEA:76160"/>
    </physiologicalReaction>
</comment>
<protein>
    <recommendedName>
        <fullName evidence="10">Fluoride-specific ion channel FluC</fullName>
    </recommendedName>
</protein>
<evidence type="ECO:0000256" key="5">
    <source>
        <dbReference type="ARBA" id="ARBA00023136"/>
    </source>
</evidence>
<dbReference type="Pfam" id="PF02537">
    <property type="entry name" value="CRCB"/>
    <property type="match status" value="1"/>
</dbReference>
<evidence type="ECO:0000313" key="12">
    <source>
        <dbReference type="Proteomes" id="UP001206821"/>
    </source>
</evidence>
<evidence type="ECO:0000256" key="4">
    <source>
        <dbReference type="ARBA" id="ARBA00022989"/>
    </source>
</evidence>
<evidence type="ECO:0000313" key="11">
    <source>
        <dbReference type="EMBL" id="MCT4795723.1"/>
    </source>
</evidence>
<keyword evidence="3 10" id="KW-0812">Transmembrane</keyword>